<proteinExistence type="inferred from homology"/>
<accession>A0A547PNA6</accession>
<dbReference type="AlphaFoldDB" id="A0A547PNA6"/>
<dbReference type="EMBL" id="VFSV01000038">
    <property type="protein sequence ID" value="TRD15609.1"/>
    <property type="molecule type" value="Genomic_DNA"/>
</dbReference>
<dbReference type="GO" id="GO:0005737">
    <property type="term" value="C:cytoplasm"/>
    <property type="evidence" value="ECO:0007669"/>
    <property type="project" value="UniProtKB-SubCell"/>
</dbReference>
<evidence type="ECO:0000256" key="2">
    <source>
        <dbReference type="ARBA" id="ARBA00023186"/>
    </source>
</evidence>
<sequence>MATDAPMAISTDAALLTLVQWFSPAFPVGAFHFSHGLEAAVLDGEVPDSAALEGWSTEVLRWGAGRVDACLLAASYRCGTDAARAEIDHIARARAASRERLIETTEMGAAFARAVSPLLGADLPPRSYPVAVGEAACRLGLPLEPTSQTYLQAFTANLISAGIRLGVTGQTDGQRIIAALAPLCREIASESLDGDLDGISATTFLSDLAAMRHETLYSRMFRT</sequence>
<comment type="caution">
    <text evidence="4">The sequence shown here is derived from an EMBL/GenBank/DDBJ whole genome shotgun (WGS) entry which is preliminary data.</text>
</comment>
<evidence type="ECO:0000313" key="5">
    <source>
        <dbReference type="Proteomes" id="UP000318590"/>
    </source>
</evidence>
<dbReference type="PANTHER" id="PTHR33620:SF1">
    <property type="entry name" value="UREASE ACCESSORY PROTEIN F"/>
    <property type="match status" value="1"/>
</dbReference>
<name>A0A547PNA6_9RHOB</name>
<dbReference type="Proteomes" id="UP000318590">
    <property type="component" value="Unassembled WGS sequence"/>
</dbReference>
<evidence type="ECO:0000256" key="3">
    <source>
        <dbReference type="HAMAP-Rule" id="MF_01385"/>
    </source>
</evidence>
<protein>
    <recommendedName>
        <fullName evidence="3">Urease accessory protein UreF</fullName>
    </recommendedName>
</protein>
<keyword evidence="5" id="KW-1185">Reference proteome</keyword>
<dbReference type="GO" id="GO:0016151">
    <property type="term" value="F:nickel cation binding"/>
    <property type="evidence" value="ECO:0007669"/>
    <property type="project" value="UniProtKB-UniRule"/>
</dbReference>
<dbReference type="Pfam" id="PF01730">
    <property type="entry name" value="UreF"/>
    <property type="match status" value="1"/>
</dbReference>
<comment type="subunit">
    <text evidence="3">UreD, UreF and UreG form a complex that acts as a GTP-hydrolysis-dependent molecular chaperone, activating the urease apoprotein by helping to assemble the nickel containing metallocenter of UreC. The UreE protein probably delivers the nickel.</text>
</comment>
<dbReference type="HAMAP" id="MF_01385">
    <property type="entry name" value="UreF"/>
    <property type="match status" value="1"/>
</dbReference>
<dbReference type="OrthoDB" id="9798772at2"/>
<comment type="similarity">
    <text evidence="3">Belongs to the UreF family.</text>
</comment>
<dbReference type="InterPro" id="IPR038277">
    <property type="entry name" value="UreF_sf"/>
</dbReference>
<keyword evidence="2 3" id="KW-0143">Chaperone</keyword>
<reference evidence="4 5" key="1">
    <citation type="submission" date="2019-06" db="EMBL/GenBank/DDBJ databases">
        <title>Paenimaribius caenipelagi gen. nov., sp. nov., isolated from a tidal flat.</title>
        <authorList>
            <person name="Yoon J.-H."/>
        </authorList>
    </citation>
    <scope>NUCLEOTIDE SEQUENCE [LARGE SCALE GENOMIC DNA]</scope>
    <source>
        <strain evidence="4 5">JBTF-M29</strain>
    </source>
</reference>
<dbReference type="PIRSF" id="PIRSF009467">
    <property type="entry name" value="Ureas_acces_UreF"/>
    <property type="match status" value="1"/>
</dbReference>
<keyword evidence="1 3" id="KW-0996">Nickel insertion</keyword>
<keyword evidence="3" id="KW-0963">Cytoplasm</keyword>
<dbReference type="InterPro" id="IPR002639">
    <property type="entry name" value="UreF"/>
</dbReference>
<comment type="subcellular location">
    <subcellularLocation>
        <location evidence="3">Cytoplasm</location>
    </subcellularLocation>
</comment>
<evidence type="ECO:0000313" key="4">
    <source>
        <dbReference type="EMBL" id="TRD15609.1"/>
    </source>
</evidence>
<comment type="function">
    <text evidence="3">Required for maturation of urease via the functional incorporation of the urease nickel metallocenter.</text>
</comment>
<dbReference type="Gene3D" id="1.10.4190.10">
    <property type="entry name" value="Urease accessory protein UreF"/>
    <property type="match status" value="1"/>
</dbReference>
<dbReference type="PANTHER" id="PTHR33620">
    <property type="entry name" value="UREASE ACCESSORY PROTEIN F"/>
    <property type="match status" value="1"/>
</dbReference>
<gene>
    <name evidence="3" type="primary">ureF</name>
    <name evidence="4" type="ORF">FEV53_15770</name>
</gene>
<evidence type="ECO:0000256" key="1">
    <source>
        <dbReference type="ARBA" id="ARBA00022988"/>
    </source>
</evidence>
<organism evidence="4 5">
    <name type="scientific">Palleronia caenipelagi</name>
    <dbReference type="NCBI Taxonomy" id="2489174"/>
    <lineage>
        <taxon>Bacteria</taxon>
        <taxon>Pseudomonadati</taxon>
        <taxon>Pseudomonadota</taxon>
        <taxon>Alphaproteobacteria</taxon>
        <taxon>Rhodobacterales</taxon>
        <taxon>Roseobacteraceae</taxon>
        <taxon>Palleronia</taxon>
    </lineage>
</organism>